<dbReference type="AlphaFoldDB" id="A0A934P9J6"/>
<dbReference type="InterPro" id="IPR003439">
    <property type="entry name" value="ABC_transporter-like_ATP-bd"/>
</dbReference>
<feature type="domain" description="ABC transporter" evidence="4">
    <location>
        <begin position="5"/>
        <end position="240"/>
    </location>
</feature>
<gene>
    <name evidence="5" type="ORF">JHK64_02375</name>
</gene>
<reference evidence="5 6" key="1">
    <citation type="journal article" date="2021" name="Int. J. Syst. Evol. Microbiol.">
        <title>Streptococcus vicugnae sp. nov., isolated from faeces of alpacas (Vicugna pacos) and cattle (Bos taurus), Streptococcus zalophi sp. nov., and Streptococcus pacificus sp. nov., isolated from respiratory tract of California sea lions (Zalophus californianus).</title>
        <authorList>
            <person name="Volokhov D.V."/>
            <person name="Zagorodnyaya T.A."/>
            <person name="Shen Z."/>
            <person name="Blom J."/>
            <person name="Furtak V.A."/>
            <person name="Eisenberg T."/>
            <person name="Fan P."/>
            <person name="Jeong K.C."/>
            <person name="Gao Y."/>
            <person name="Zhang S."/>
            <person name="Amselle M."/>
        </authorList>
    </citation>
    <scope>NUCLEOTIDE SEQUENCE [LARGE SCALE GENOMIC DNA]</scope>
    <source>
        <strain evidence="6">CSL7508-lung</strain>
    </source>
</reference>
<dbReference type="PANTHER" id="PTHR24220:SF86">
    <property type="entry name" value="ABC TRANSPORTER ABCH.1"/>
    <property type="match status" value="1"/>
</dbReference>
<evidence type="ECO:0000256" key="3">
    <source>
        <dbReference type="ARBA" id="ARBA00022840"/>
    </source>
</evidence>
<evidence type="ECO:0000313" key="5">
    <source>
        <dbReference type="EMBL" id="MBJ8349480.1"/>
    </source>
</evidence>
<accession>A0A934P9J6</accession>
<evidence type="ECO:0000313" key="6">
    <source>
        <dbReference type="Proteomes" id="UP000644875"/>
    </source>
</evidence>
<dbReference type="Gene3D" id="3.40.50.300">
    <property type="entry name" value="P-loop containing nucleotide triphosphate hydrolases"/>
    <property type="match status" value="1"/>
</dbReference>
<dbReference type="EMBL" id="JAENBP010000002">
    <property type="protein sequence ID" value="MBJ8349480.1"/>
    <property type="molecule type" value="Genomic_DNA"/>
</dbReference>
<proteinExistence type="predicted"/>
<dbReference type="InterPro" id="IPR017911">
    <property type="entry name" value="MacB-like_ATP-bd"/>
</dbReference>
<name>A0A934P9J6_9STRE</name>
<dbReference type="Pfam" id="PF00005">
    <property type="entry name" value="ABC_tran"/>
    <property type="match status" value="1"/>
</dbReference>
<dbReference type="GO" id="GO:0005886">
    <property type="term" value="C:plasma membrane"/>
    <property type="evidence" value="ECO:0007669"/>
    <property type="project" value="TreeGrafter"/>
</dbReference>
<evidence type="ECO:0000256" key="2">
    <source>
        <dbReference type="ARBA" id="ARBA00022741"/>
    </source>
</evidence>
<dbReference type="InterPro" id="IPR015854">
    <property type="entry name" value="ABC_transpr_LolD-like"/>
</dbReference>
<dbReference type="PROSITE" id="PS00211">
    <property type="entry name" value="ABC_TRANSPORTER_1"/>
    <property type="match status" value="1"/>
</dbReference>
<dbReference type="GO" id="GO:0016887">
    <property type="term" value="F:ATP hydrolysis activity"/>
    <property type="evidence" value="ECO:0007669"/>
    <property type="project" value="InterPro"/>
</dbReference>
<dbReference type="InterPro" id="IPR027417">
    <property type="entry name" value="P-loop_NTPase"/>
</dbReference>
<dbReference type="GO" id="GO:0005524">
    <property type="term" value="F:ATP binding"/>
    <property type="evidence" value="ECO:0007669"/>
    <property type="project" value="UniProtKB-KW"/>
</dbReference>
<organism evidence="5 6">
    <name type="scientific">Streptococcus zalophi</name>
    <dbReference type="NCBI Taxonomy" id="640031"/>
    <lineage>
        <taxon>Bacteria</taxon>
        <taxon>Bacillati</taxon>
        <taxon>Bacillota</taxon>
        <taxon>Bacilli</taxon>
        <taxon>Lactobacillales</taxon>
        <taxon>Streptococcaceae</taxon>
        <taxon>Streptococcus</taxon>
    </lineage>
</organism>
<dbReference type="InterPro" id="IPR003593">
    <property type="entry name" value="AAA+_ATPase"/>
</dbReference>
<dbReference type="GO" id="GO:0022857">
    <property type="term" value="F:transmembrane transporter activity"/>
    <property type="evidence" value="ECO:0007669"/>
    <property type="project" value="TreeGrafter"/>
</dbReference>
<dbReference type="PANTHER" id="PTHR24220">
    <property type="entry name" value="IMPORT ATP-BINDING PROTEIN"/>
    <property type="match status" value="1"/>
</dbReference>
<protein>
    <submittedName>
        <fullName evidence="5">ABC transporter ATP-binding protein</fullName>
    </submittedName>
</protein>
<dbReference type="InterPro" id="IPR017871">
    <property type="entry name" value="ABC_transporter-like_CS"/>
</dbReference>
<dbReference type="PROSITE" id="PS50893">
    <property type="entry name" value="ABC_TRANSPORTER_2"/>
    <property type="match status" value="1"/>
</dbReference>
<dbReference type="CDD" id="cd03255">
    <property type="entry name" value="ABC_MJ0796_LolCDE_FtsE"/>
    <property type="match status" value="1"/>
</dbReference>
<keyword evidence="3 5" id="KW-0067">ATP-binding</keyword>
<keyword evidence="1" id="KW-0813">Transport</keyword>
<dbReference type="RefSeq" id="WP_199567404.1">
    <property type="nucleotide sequence ID" value="NZ_JAENBP010000002.1"/>
</dbReference>
<keyword evidence="2" id="KW-0547">Nucleotide-binding</keyword>
<evidence type="ECO:0000256" key="1">
    <source>
        <dbReference type="ARBA" id="ARBA00022448"/>
    </source>
</evidence>
<sequence>MASLLEVKNLRKQFSDTLVLKDITMTVEEGEFLVIMGQSGSGKSTLLYQISGMDVPTSGELLFENKKLTKLDDKALSQLRLEKMGFIFQKSHLLKNLSIRDNIILPGFKANLLPRKEVVAHAEELMAKTGILKMAEHDITMVSGGQLQRAAICRALINHPKIIFGDEPTGALNSAASNEVMTILKDINQEGTTLVLVTHDPKVAAQASRVIFLADGQITNQIRLDELPTDDSDQREKMMIDWLSQQSF</sequence>
<dbReference type="SUPFAM" id="SSF52540">
    <property type="entry name" value="P-loop containing nucleoside triphosphate hydrolases"/>
    <property type="match status" value="1"/>
</dbReference>
<evidence type="ECO:0000259" key="4">
    <source>
        <dbReference type="PROSITE" id="PS50893"/>
    </source>
</evidence>
<dbReference type="SMART" id="SM00382">
    <property type="entry name" value="AAA"/>
    <property type="match status" value="1"/>
</dbReference>
<comment type="caution">
    <text evidence="5">The sequence shown here is derived from an EMBL/GenBank/DDBJ whole genome shotgun (WGS) entry which is preliminary data.</text>
</comment>
<dbReference type="Proteomes" id="UP000644875">
    <property type="component" value="Unassembled WGS sequence"/>
</dbReference>
<keyword evidence="6" id="KW-1185">Reference proteome</keyword>